<proteinExistence type="predicted"/>
<organism evidence="1 2">
    <name type="scientific">Owenia fusiformis</name>
    <name type="common">Polychaete worm</name>
    <dbReference type="NCBI Taxonomy" id="6347"/>
    <lineage>
        <taxon>Eukaryota</taxon>
        <taxon>Metazoa</taxon>
        <taxon>Spiralia</taxon>
        <taxon>Lophotrochozoa</taxon>
        <taxon>Annelida</taxon>
        <taxon>Polychaeta</taxon>
        <taxon>Sedentaria</taxon>
        <taxon>Canalipalpata</taxon>
        <taxon>Sabellida</taxon>
        <taxon>Oweniida</taxon>
        <taxon>Oweniidae</taxon>
        <taxon>Owenia</taxon>
    </lineage>
</organism>
<dbReference type="AlphaFoldDB" id="A0A8S4Q2Q4"/>
<evidence type="ECO:0008006" key="3">
    <source>
        <dbReference type="Google" id="ProtNLM"/>
    </source>
</evidence>
<comment type="caution">
    <text evidence="1">The sequence shown here is derived from an EMBL/GenBank/DDBJ whole genome shotgun (WGS) entry which is preliminary data.</text>
</comment>
<sequence>RLTFMFKVQCGNVPHYVSTIFDKYKKTNIRDVRNVIPFQVPLRRSRIRSRSPTFLCMTEFNGLSSKIRNCDTIKTFKNNISQLFLNNDIILASELGINRADEIYLNRIRVDLIFNAHLHAHNFVNVNSPECICGDKSETTKHVIFSCPIRQPFYISFEQKLFDLLPNYRHLCKNRQDKLDLFLFGHPSLSLSKNHEILASSALFIRQCFERPQAV</sequence>
<evidence type="ECO:0000313" key="1">
    <source>
        <dbReference type="EMBL" id="CAH1800700.1"/>
    </source>
</evidence>
<protein>
    <recommendedName>
        <fullName evidence="3">Reverse transcriptase</fullName>
    </recommendedName>
</protein>
<dbReference type="EMBL" id="CAIIXF020000012">
    <property type="protein sequence ID" value="CAH1800700.1"/>
    <property type="molecule type" value="Genomic_DNA"/>
</dbReference>
<accession>A0A8S4Q2Q4</accession>
<feature type="non-terminal residue" evidence="1">
    <location>
        <position position="1"/>
    </location>
</feature>
<name>A0A8S4Q2Q4_OWEFU</name>
<dbReference type="Proteomes" id="UP000749559">
    <property type="component" value="Unassembled WGS sequence"/>
</dbReference>
<keyword evidence="2" id="KW-1185">Reference proteome</keyword>
<evidence type="ECO:0000313" key="2">
    <source>
        <dbReference type="Proteomes" id="UP000749559"/>
    </source>
</evidence>
<reference evidence="1" key="1">
    <citation type="submission" date="2022-03" db="EMBL/GenBank/DDBJ databases">
        <authorList>
            <person name="Martin C."/>
        </authorList>
    </citation>
    <scope>NUCLEOTIDE SEQUENCE</scope>
</reference>
<gene>
    <name evidence="1" type="ORF">OFUS_LOCUS24555</name>
</gene>